<dbReference type="RefSeq" id="WP_379659239.1">
    <property type="nucleotide sequence ID" value="NZ_JBHUCO010000031.1"/>
</dbReference>
<name>A0ABW4F094_9PSEU</name>
<feature type="non-terminal residue" evidence="1">
    <location>
        <position position="1"/>
    </location>
</feature>
<dbReference type="Proteomes" id="UP001597114">
    <property type="component" value="Unassembled WGS sequence"/>
</dbReference>
<gene>
    <name evidence="1" type="ORF">ACFSJD_27305</name>
</gene>
<proteinExistence type="predicted"/>
<accession>A0ABW4F094</accession>
<keyword evidence="2" id="KW-1185">Reference proteome</keyword>
<sequence length="83" mass="8619">DPAVAAAMARHEAGWREVLTTVLSEGVAHGSWTVPVDVAAVAELVIAAVKGARLVPEVAGQVFEQLQALLIDGAHDHAEGERS</sequence>
<evidence type="ECO:0000313" key="1">
    <source>
        <dbReference type="EMBL" id="MFD1521236.1"/>
    </source>
</evidence>
<reference evidence="2" key="1">
    <citation type="journal article" date="2019" name="Int. J. Syst. Evol. Microbiol.">
        <title>The Global Catalogue of Microorganisms (GCM) 10K type strain sequencing project: providing services to taxonomists for standard genome sequencing and annotation.</title>
        <authorList>
            <consortium name="The Broad Institute Genomics Platform"/>
            <consortium name="The Broad Institute Genome Sequencing Center for Infectious Disease"/>
            <person name="Wu L."/>
            <person name="Ma J."/>
        </authorList>
    </citation>
    <scope>NUCLEOTIDE SEQUENCE [LARGE SCALE GENOMIC DNA]</scope>
    <source>
        <strain evidence="2">CCM 7043</strain>
    </source>
</reference>
<dbReference type="SUPFAM" id="SSF48498">
    <property type="entry name" value="Tetracyclin repressor-like, C-terminal domain"/>
    <property type="match status" value="1"/>
</dbReference>
<protein>
    <recommendedName>
        <fullName evidence="3">TetR family transcriptional regulator</fullName>
    </recommendedName>
</protein>
<dbReference type="Gene3D" id="1.10.357.10">
    <property type="entry name" value="Tetracycline Repressor, domain 2"/>
    <property type="match status" value="1"/>
</dbReference>
<comment type="caution">
    <text evidence="1">The sequence shown here is derived from an EMBL/GenBank/DDBJ whole genome shotgun (WGS) entry which is preliminary data.</text>
</comment>
<evidence type="ECO:0008006" key="3">
    <source>
        <dbReference type="Google" id="ProtNLM"/>
    </source>
</evidence>
<dbReference type="InterPro" id="IPR036271">
    <property type="entry name" value="Tet_transcr_reg_TetR-rel_C_sf"/>
</dbReference>
<organism evidence="1 2">
    <name type="scientific">Pseudonocardia yunnanensis</name>
    <dbReference type="NCBI Taxonomy" id="58107"/>
    <lineage>
        <taxon>Bacteria</taxon>
        <taxon>Bacillati</taxon>
        <taxon>Actinomycetota</taxon>
        <taxon>Actinomycetes</taxon>
        <taxon>Pseudonocardiales</taxon>
        <taxon>Pseudonocardiaceae</taxon>
        <taxon>Pseudonocardia</taxon>
    </lineage>
</organism>
<dbReference type="EMBL" id="JBHUCO010000031">
    <property type="protein sequence ID" value="MFD1521236.1"/>
    <property type="molecule type" value="Genomic_DNA"/>
</dbReference>
<evidence type="ECO:0000313" key="2">
    <source>
        <dbReference type="Proteomes" id="UP001597114"/>
    </source>
</evidence>